<evidence type="ECO:0000313" key="3">
    <source>
        <dbReference type="Proteomes" id="UP000183287"/>
    </source>
</evidence>
<dbReference type="Pfam" id="PF06114">
    <property type="entry name" value="Peptidase_M78"/>
    <property type="match status" value="1"/>
</dbReference>
<name>A0A1I4RUU5_9PROT</name>
<evidence type="ECO:0000313" key="2">
    <source>
        <dbReference type="EMBL" id="SFM56017.1"/>
    </source>
</evidence>
<dbReference type="InterPro" id="IPR010359">
    <property type="entry name" value="IrrE_HExxH"/>
</dbReference>
<organism evidence="2 3">
    <name type="scientific">Nitrosomonas communis</name>
    <dbReference type="NCBI Taxonomy" id="44574"/>
    <lineage>
        <taxon>Bacteria</taxon>
        <taxon>Pseudomonadati</taxon>
        <taxon>Pseudomonadota</taxon>
        <taxon>Betaproteobacteria</taxon>
        <taxon>Nitrosomonadales</taxon>
        <taxon>Nitrosomonadaceae</taxon>
        <taxon>Nitrosomonas</taxon>
    </lineage>
</organism>
<protein>
    <recommendedName>
        <fullName evidence="1">IrrE N-terminal-like domain-containing protein</fullName>
    </recommendedName>
</protein>
<dbReference type="RefSeq" id="WP_143083437.1">
    <property type="nucleotide sequence ID" value="NZ_FOUB01000035.1"/>
</dbReference>
<dbReference type="AlphaFoldDB" id="A0A1I4RUU5"/>
<dbReference type="Gene3D" id="1.10.10.2910">
    <property type="match status" value="1"/>
</dbReference>
<reference evidence="3" key="1">
    <citation type="submission" date="2016-10" db="EMBL/GenBank/DDBJ databases">
        <authorList>
            <person name="Varghese N."/>
            <person name="Submissions S."/>
        </authorList>
    </citation>
    <scope>NUCLEOTIDE SEQUENCE [LARGE SCALE GENOMIC DNA]</scope>
    <source>
        <strain evidence="3">Nm44</strain>
    </source>
</reference>
<dbReference type="PANTHER" id="PTHR43236:SF2">
    <property type="entry name" value="BLL0069 PROTEIN"/>
    <property type="match status" value="1"/>
</dbReference>
<accession>A0A1I4RUU5</accession>
<sequence length="188" mass="22254">MTEYKLRGYLVNPLGVNKIREVATHARDILRLTEKPVDMGDFLESLVRFDIVIDIIDELDMPGLLSHSEACCIPERRTIYLTNETYERSCENDPRSRFTIFHELGHFFLMHNRKFHRDNNFQKIKPKHYLDSEWQADQFAAETLMPLKTIISERLFAPRMIQERFGVSARAAEKRLRQLKERGDIKSR</sequence>
<keyword evidence="3" id="KW-1185">Reference proteome</keyword>
<dbReference type="Proteomes" id="UP000183287">
    <property type="component" value="Unassembled WGS sequence"/>
</dbReference>
<feature type="domain" description="IrrE N-terminal-like" evidence="1">
    <location>
        <begin position="89"/>
        <end position="176"/>
    </location>
</feature>
<dbReference type="PANTHER" id="PTHR43236">
    <property type="entry name" value="ANTITOXIN HIGA1"/>
    <property type="match status" value="1"/>
</dbReference>
<proteinExistence type="predicted"/>
<dbReference type="InterPro" id="IPR052345">
    <property type="entry name" value="Rad_response_metalloprotease"/>
</dbReference>
<gene>
    <name evidence="2" type="ORF">SAMN05421863_103534</name>
</gene>
<dbReference type="EMBL" id="FOUB01000035">
    <property type="protein sequence ID" value="SFM56017.1"/>
    <property type="molecule type" value="Genomic_DNA"/>
</dbReference>
<dbReference type="OrthoDB" id="9794834at2"/>
<evidence type="ECO:0000259" key="1">
    <source>
        <dbReference type="Pfam" id="PF06114"/>
    </source>
</evidence>